<comment type="caution">
    <text evidence="2">The sequence shown here is derived from an EMBL/GenBank/DDBJ whole genome shotgun (WGS) entry which is preliminary data.</text>
</comment>
<protein>
    <submittedName>
        <fullName evidence="2">Uncharacterized protein</fullName>
    </submittedName>
</protein>
<evidence type="ECO:0000313" key="3">
    <source>
        <dbReference type="Proteomes" id="UP000293045"/>
    </source>
</evidence>
<keyword evidence="1" id="KW-0812">Transmembrane</keyword>
<feature type="non-terminal residue" evidence="2">
    <location>
        <position position="1"/>
    </location>
</feature>
<gene>
    <name evidence="2" type="ORF">CWI39_3407p0010</name>
</gene>
<proteinExistence type="predicted"/>
<keyword evidence="1" id="KW-0472">Membrane</keyword>
<evidence type="ECO:0000313" key="2">
    <source>
        <dbReference type="EMBL" id="TBT96800.1"/>
    </source>
</evidence>
<dbReference type="AlphaFoldDB" id="A0A4Q9KRM9"/>
<reference evidence="2 3" key="1">
    <citation type="submission" date="2017-12" db="EMBL/GenBank/DDBJ databases">
        <authorList>
            <person name="Pombert J.-F."/>
            <person name="Haag K.L."/>
            <person name="Ebert D."/>
        </authorList>
    </citation>
    <scope>NUCLEOTIDE SEQUENCE [LARGE SCALE GENOMIC DNA]</scope>
    <source>
        <strain evidence="2">IL-BN-2</strain>
    </source>
</reference>
<name>A0A4Q9KRM9_9MICR</name>
<organism evidence="2 3">
    <name type="scientific">Hamiltosporidium magnivora</name>
    <dbReference type="NCBI Taxonomy" id="148818"/>
    <lineage>
        <taxon>Eukaryota</taxon>
        <taxon>Fungi</taxon>
        <taxon>Fungi incertae sedis</taxon>
        <taxon>Microsporidia</taxon>
        <taxon>Dubosqiidae</taxon>
        <taxon>Hamiltosporidium</taxon>
    </lineage>
</organism>
<feature type="non-terminal residue" evidence="2">
    <location>
        <position position="341"/>
    </location>
</feature>
<sequence>MILMVGVIPSIVDKALNATASGALSGTMTGAAFAGAATGMAMSTVKDGLKGGAKGADKLEKNVTNAGEKTALGLKNIENNIKTEYRKSNRIALYSVIAVAIVTCVAIFFYTQLVKNVVKNKMVFVATPLGNEYLSDRNSQVIAHLENFHKLFFQIDEFNFKRSIEKSYYLIDRDLGKKLKDNYAANDWYKNIQSLNLSIGIETDSIIINGIDNTNNKYYLTFYGKQLIRSKSEIVVRNLITKSEIKNVSNDINNPFGCQIEEFQIVNNSDIERRNIKALLISAFLENGKNLNNGGINSDVEITMSDTSELKRDEFFEESKDEFGTDKIINGYENLSSTSDS</sequence>
<dbReference type="VEuPathDB" id="MicrosporidiaDB:CWI39_3407p0010"/>
<feature type="transmembrane region" description="Helical" evidence="1">
    <location>
        <begin position="91"/>
        <end position="110"/>
    </location>
</feature>
<dbReference type="Proteomes" id="UP000293045">
    <property type="component" value="Unassembled WGS sequence"/>
</dbReference>
<keyword evidence="1" id="KW-1133">Transmembrane helix</keyword>
<dbReference type="EMBL" id="PIXR01003407">
    <property type="protein sequence ID" value="TBT96800.1"/>
    <property type="molecule type" value="Genomic_DNA"/>
</dbReference>
<accession>A0A4Q9KRM9</accession>
<evidence type="ECO:0000256" key="1">
    <source>
        <dbReference type="SAM" id="Phobius"/>
    </source>
</evidence>